<reference evidence="2 3" key="1">
    <citation type="journal article" date="2016" name="Nat. Commun.">
        <title>Thousands of microbial genomes shed light on interconnected biogeochemical processes in an aquifer system.</title>
        <authorList>
            <person name="Anantharaman K."/>
            <person name="Brown C.T."/>
            <person name="Hug L.A."/>
            <person name="Sharon I."/>
            <person name="Castelle C.J."/>
            <person name="Probst A.J."/>
            <person name="Thomas B.C."/>
            <person name="Singh A."/>
            <person name="Wilkins M.J."/>
            <person name="Karaoz U."/>
            <person name="Brodie E.L."/>
            <person name="Williams K.H."/>
            <person name="Hubbard S.S."/>
            <person name="Banfield J.F."/>
        </authorList>
    </citation>
    <scope>NUCLEOTIDE SEQUENCE [LARGE SCALE GENOMIC DNA]</scope>
</reference>
<dbReference type="InterPro" id="IPR011990">
    <property type="entry name" value="TPR-like_helical_dom_sf"/>
</dbReference>
<dbReference type="SMART" id="SM00028">
    <property type="entry name" value="TPR"/>
    <property type="match status" value="3"/>
</dbReference>
<comment type="caution">
    <text evidence="2">The sequence shown here is derived from an EMBL/GenBank/DDBJ whole genome shotgun (WGS) entry which is preliminary data.</text>
</comment>
<sequence>MQDKRKIFRIAGYAIAGAGLVLGVLWYYQQQGYIKIFPTAEDRRIKNILTIDRSKLVAPQGMTGEQLDSQIKKLEELQQKVLQNPASAAAWFDFANQKEQLNDHTGAVAAWEETLRLQPLNFIADLNLGNVNQYFLRDFPAAEFYYLKALEIQPNYTSAYQGLADLYRYNLKEKQHLFEPTMLQAVAKDSANQLTYYTNLVEFFASGGDIQKARTYLENVQALSAEQAEELKSAYPSLR</sequence>
<dbReference type="Proteomes" id="UP000178377">
    <property type="component" value="Unassembled WGS sequence"/>
</dbReference>
<dbReference type="STRING" id="1817828.A2722_03130"/>
<organism evidence="2 3">
    <name type="scientific">Candidatus Doudnabacteria bacterium RIFCSPHIGHO2_01_FULL_50_11</name>
    <dbReference type="NCBI Taxonomy" id="1817828"/>
    <lineage>
        <taxon>Bacteria</taxon>
        <taxon>Candidatus Doudnaibacteriota</taxon>
    </lineage>
</organism>
<dbReference type="Gene3D" id="1.25.40.10">
    <property type="entry name" value="Tetratricopeptide repeat domain"/>
    <property type="match status" value="1"/>
</dbReference>
<proteinExistence type="predicted"/>
<keyword evidence="1" id="KW-1133">Transmembrane helix</keyword>
<protein>
    <submittedName>
        <fullName evidence="2">Uncharacterized protein</fullName>
    </submittedName>
</protein>
<keyword evidence="1" id="KW-0472">Membrane</keyword>
<feature type="transmembrane region" description="Helical" evidence="1">
    <location>
        <begin position="7"/>
        <end position="28"/>
    </location>
</feature>
<evidence type="ECO:0000313" key="2">
    <source>
        <dbReference type="EMBL" id="OGE88584.1"/>
    </source>
</evidence>
<dbReference type="AlphaFoldDB" id="A0A1F5PFR5"/>
<dbReference type="EMBL" id="MFEO01000032">
    <property type="protein sequence ID" value="OGE88584.1"/>
    <property type="molecule type" value="Genomic_DNA"/>
</dbReference>
<accession>A0A1F5PFR5</accession>
<dbReference type="SUPFAM" id="SSF48452">
    <property type="entry name" value="TPR-like"/>
    <property type="match status" value="1"/>
</dbReference>
<gene>
    <name evidence="2" type="ORF">A2722_03130</name>
</gene>
<name>A0A1F5PFR5_9BACT</name>
<evidence type="ECO:0000256" key="1">
    <source>
        <dbReference type="SAM" id="Phobius"/>
    </source>
</evidence>
<evidence type="ECO:0000313" key="3">
    <source>
        <dbReference type="Proteomes" id="UP000178377"/>
    </source>
</evidence>
<dbReference type="InterPro" id="IPR019734">
    <property type="entry name" value="TPR_rpt"/>
</dbReference>
<keyword evidence="1" id="KW-0812">Transmembrane</keyword>